<dbReference type="InterPro" id="IPR007634">
    <property type="entry name" value="RNA_pol_sigma_54_DNA-bd"/>
</dbReference>
<evidence type="ECO:0000256" key="6">
    <source>
        <dbReference type="ARBA" id="ARBA00023082"/>
    </source>
</evidence>
<evidence type="ECO:0000256" key="8">
    <source>
        <dbReference type="ARBA" id="ARBA00023163"/>
    </source>
</evidence>
<evidence type="ECO:0000313" key="12">
    <source>
        <dbReference type="Proteomes" id="UP000607559"/>
    </source>
</evidence>
<evidence type="ECO:0000259" key="10">
    <source>
        <dbReference type="Pfam" id="PF04963"/>
    </source>
</evidence>
<dbReference type="Pfam" id="PF00309">
    <property type="entry name" value="Sigma54_AID"/>
    <property type="match status" value="1"/>
</dbReference>
<sequence length="489" mass="56920">MSYIIYIFLYTKSDNMLKQVQTQKQQHTILPQQIELLNLFHLNTLELEQRIQDELSENPALEELNSGDEAETDKFSKDTIQDFQGWDEYGYDDIPDYKTEYNNYLNTEKVPDRPIAEVPDPRDELKKQCRFLDVPEEKHYLFDFIIDSLNESGFLEQDMDELASQISFKKKVWIEPEELEGIVRRLQELDPFGAGCGSVQEYMLLQLKRMNGKRPDVRHAIGILQEHFQDLRNCNLEKLKKQLGLEDDEIRIVLNLLAHLSTRPFNPETNAMQANPSILPDFTILDEGDELVLSLYRQRSSNLHISQSWMEMVQEASKSTNTDRSTRQYLRSKLSSAQWFINAVQQRESNMLRIMRAILDIQYDYFKFGDILLLKPMKLKDIADKVKVDISTVSRLTCNKYAETPFGTVLLKDLFTEGIVNQEGNNISNRVIQNIIGEVIEAEDKKAPYTDRQLVTILAQKGYSIARRTVAKYRELMNIPVAQVRGLWN</sequence>
<dbReference type="EMBL" id="BMJC01000002">
    <property type="protein sequence ID" value="GGA99002.1"/>
    <property type="molecule type" value="Genomic_DNA"/>
</dbReference>
<dbReference type="Pfam" id="PF04963">
    <property type="entry name" value="Sigma54_CBD"/>
    <property type="match status" value="1"/>
</dbReference>
<dbReference type="PANTHER" id="PTHR32248:SF4">
    <property type="entry name" value="RNA POLYMERASE SIGMA-54 FACTOR"/>
    <property type="match status" value="1"/>
</dbReference>
<evidence type="ECO:0000256" key="4">
    <source>
        <dbReference type="ARBA" id="ARBA00022695"/>
    </source>
</evidence>
<dbReference type="GO" id="GO:0016779">
    <property type="term" value="F:nucleotidyltransferase activity"/>
    <property type="evidence" value="ECO:0007669"/>
    <property type="project" value="UniProtKB-KW"/>
</dbReference>
<name>A0A8J2UCP6_9BACT</name>
<dbReference type="PRINTS" id="PR00045">
    <property type="entry name" value="SIGMA54FCT"/>
</dbReference>
<accession>A0A8J2UCP6</accession>
<keyword evidence="4" id="KW-0548">Nucleotidyltransferase</keyword>
<dbReference type="Proteomes" id="UP000607559">
    <property type="component" value="Unassembled WGS sequence"/>
</dbReference>
<dbReference type="AlphaFoldDB" id="A0A8J2UCP6"/>
<keyword evidence="8" id="KW-0804">Transcription</keyword>
<comment type="caution">
    <text evidence="11">The sequence shown here is derived from an EMBL/GenBank/DDBJ whole genome shotgun (WGS) entry which is preliminary data.</text>
</comment>
<dbReference type="PANTHER" id="PTHR32248">
    <property type="entry name" value="RNA POLYMERASE SIGMA-54 FACTOR"/>
    <property type="match status" value="1"/>
</dbReference>
<comment type="similarity">
    <text evidence="1">Belongs to the sigma-54 factor family.</text>
</comment>
<dbReference type="PIRSF" id="PIRSF000774">
    <property type="entry name" value="RpoN"/>
    <property type="match status" value="1"/>
</dbReference>
<dbReference type="InterPro" id="IPR000394">
    <property type="entry name" value="RNA_pol_sigma_54"/>
</dbReference>
<dbReference type="GO" id="GO:0003677">
    <property type="term" value="F:DNA binding"/>
    <property type="evidence" value="ECO:0007669"/>
    <property type="project" value="UniProtKB-KW"/>
</dbReference>
<gene>
    <name evidence="11" type="primary">rpoN</name>
    <name evidence="11" type="ORF">GCM10011511_22900</name>
</gene>
<keyword evidence="5" id="KW-0805">Transcription regulation</keyword>
<organism evidence="11 12">
    <name type="scientific">Puia dinghuensis</name>
    <dbReference type="NCBI Taxonomy" id="1792502"/>
    <lineage>
        <taxon>Bacteria</taxon>
        <taxon>Pseudomonadati</taxon>
        <taxon>Bacteroidota</taxon>
        <taxon>Chitinophagia</taxon>
        <taxon>Chitinophagales</taxon>
        <taxon>Chitinophagaceae</taxon>
        <taxon>Puia</taxon>
    </lineage>
</organism>
<dbReference type="Pfam" id="PF04552">
    <property type="entry name" value="Sigma54_DBD"/>
    <property type="match status" value="1"/>
</dbReference>
<feature type="domain" description="RNA polymerase sigma factor 54 DNA-binding" evidence="9">
    <location>
        <begin position="328"/>
        <end position="485"/>
    </location>
</feature>
<dbReference type="GO" id="GO:0006352">
    <property type="term" value="P:DNA-templated transcription initiation"/>
    <property type="evidence" value="ECO:0007669"/>
    <property type="project" value="InterPro"/>
</dbReference>
<dbReference type="Gene3D" id="1.10.10.60">
    <property type="entry name" value="Homeodomain-like"/>
    <property type="match status" value="1"/>
</dbReference>
<keyword evidence="3" id="KW-0808">Transferase</keyword>
<dbReference type="InterPro" id="IPR007046">
    <property type="entry name" value="RNA_pol_sigma_54_core-bd"/>
</dbReference>
<dbReference type="InterPro" id="IPR038709">
    <property type="entry name" value="RpoN_core-bd_sf"/>
</dbReference>
<reference evidence="11" key="2">
    <citation type="submission" date="2020-09" db="EMBL/GenBank/DDBJ databases">
        <authorList>
            <person name="Sun Q."/>
            <person name="Zhou Y."/>
        </authorList>
    </citation>
    <scope>NUCLEOTIDE SEQUENCE</scope>
    <source>
        <strain evidence="11">CGMCC 1.15448</strain>
    </source>
</reference>
<reference evidence="11" key="1">
    <citation type="journal article" date="2014" name="Int. J. Syst. Evol. Microbiol.">
        <title>Complete genome sequence of Corynebacterium casei LMG S-19264T (=DSM 44701T), isolated from a smear-ripened cheese.</title>
        <authorList>
            <consortium name="US DOE Joint Genome Institute (JGI-PGF)"/>
            <person name="Walter F."/>
            <person name="Albersmeier A."/>
            <person name="Kalinowski J."/>
            <person name="Ruckert C."/>
        </authorList>
    </citation>
    <scope>NUCLEOTIDE SEQUENCE</scope>
    <source>
        <strain evidence="11">CGMCC 1.15448</strain>
    </source>
</reference>
<dbReference type="GO" id="GO:0016987">
    <property type="term" value="F:sigma factor activity"/>
    <property type="evidence" value="ECO:0007669"/>
    <property type="project" value="UniProtKB-KW"/>
</dbReference>
<keyword evidence="12" id="KW-1185">Reference proteome</keyword>
<keyword evidence="2" id="KW-0240">DNA-directed RNA polymerase</keyword>
<evidence type="ECO:0000313" key="11">
    <source>
        <dbReference type="EMBL" id="GGA99002.1"/>
    </source>
</evidence>
<keyword evidence="6" id="KW-0731">Sigma factor</keyword>
<protein>
    <submittedName>
        <fullName evidence="11">RNA polymerase sigma-54 factor</fullName>
    </submittedName>
</protein>
<feature type="domain" description="RNA polymerase sigma factor 54 core-binding" evidence="10">
    <location>
        <begin position="122"/>
        <end position="308"/>
    </location>
</feature>
<dbReference type="GO" id="GO:0000428">
    <property type="term" value="C:DNA-directed RNA polymerase complex"/>
    <property type="evidence" value="ECO:0007669"/>
    <property type="project" value="UniProtKB-KW"/>
</dbReference>
<evidence type="ECO:0000256" key="2">
    <source>
        <dbReference type="ARBA" id="ARBA00022478"/>
    </source>
</evidence>
<proteinExistence type="inferred from homology"/>
<evidence type="ECO:0000259" key="9">
    <source>
        <dbReference type="Pfam" id="PF04552"/>
    </source>
</evidence>
<evidence type="ECO:0000256" key="1">
    <source>
        <dbReference type="ARBA" id="ARBA00008798"/>
    </source>
</evidence>
<dbReference type="Gene3D" id="1.10.10.1330">
    <property type="entry name" value="RNA polymerase sigma-54 factor, core-binding domain"/>
    <property type="match status" value="1"/>
</dbReference>
<keyword evidence="7" id="KW-0238">DNA-binding</keyword>
<dbReference type="NCBIfam" id="TIGR02395">
    <property type="entry name" value="rpoN_sigma"/>
    <property type="match status" value="1"/>
</dbReference>
<evidence type="ECO:0000256" key="5">
    <source>
        <dbReference type="ARBA" id="ARBA00023015"/>
    </source>
</evidence>
<dbReference type="GO" id="GO:0001216">
    <property type="term" value="F:DNA-binding transcription activator activity"/>
    <property type="evidence" value="ECO:0007669"/>
    <property type="project" value="InterPro"/>
</dbReference>
<dbReference type="PROSITE" id="PS50044">
    <property type="entry name" value="SIGMA54_3"/>
    <property type="match status" value="1"/>
</dbReference>
<dbReference type="PROSITE" id="PS00718">
    <property type="entry name" value="SIGMA54_2"/>
    <property type="match status" value="1"/>
</dbReference>
<evidence type="ECO:0000256" key="3">
    <source>
        <dbReference type="ARBA" id="ARBA00022679"/>
    </source>
</evidence>
<evidence type="ECO:0000256" key="7">
    <source>
        <dbReference type="ARBA" id="ARBA00023125"/>
    </source>
</evidence>